<evidence type="ECO:0000259" key="6">
    <source>
        <dbReference type="PROSITE" id="PS50850"/>
    </source>
</evidence>
<feature type="transmembrane region" description="Helical" evidence="5">
    <location>
        <begin position="377"/>
        <end position="403"/>
    </location>
</feature>
<feature type="transmembrane region" description="Helical" evidence="5">
    <location>
        <begin position="288"/>
        <end position="311"/>
    </location>
</feature>
<dbReference type="Gene3D" id="1.20.1250.20">
    <property type="entry name" value="MFS general substrate transporter like domains"/>
    <property type="match status" value="1"/>
</dbReference>
<reference evidence="7 8" key="1">
    <citation type="submission" date="2016-07" db="EMBL/GenBank/DDBJ databases">
        <title>Multiple horizontal gene transfer events from other fungi enriched the ability of initially mycotrophic Trichoderma (Ascomycota) to feed on dead plant biomass.</title>
        <authorList>
            <consortium name="DOE Joint Genome Institute"/>
            <person name="Aerts A."/>
            <person name="Atanasova L."/>
            <person name="Chenthamara K."/>
            <person name="Zhang J."/>
            <person name="Grujic M."/>
            <person name="Henrissat B."/>
            <person name="Kuo A."/>
            <person name="Salamov A."/>
            <person name="Lipzen A."/>
            <person name="Labutti K."/>
            <person name="Barry K."/>
            <person name="Miao Y."/>
            <person name="Rahimi M.J."/>
            <person name="Shen Q."/>
            <person name="Grigoriev I.V."/>
            <person name="Kubicek C.P."/>
            <person name="Druzhinina I.S."/>
        </authorList>
    </citation>
    <scope>NUCLEOTIDE SEQUENCE [LARGE SCALE GENOMIC DNA]</scope>
    <source>
        <strain evidence="7 8">CBS 433.97</strain>
    </source>
</reference>
<dbReference type="SUPFAM" id="SSF103473">
    <property type="entry name" value="MFS general substrate transporter"/>
    <property type="match status" value="1"/>
</dbReference>
<feature type="transmembrane region" description="Helical" evidence="5">
    <location>
        <begin position="214"/>
        <end position="235"/>
    </location>
</feature>
<feature type="domain" description="Major facilitator superfamily (MFS) profile" evidence="6">
    <location>
        <begin position="23"/>
        <end position="468"/>
    </location>
</feature>
<dbReference type="EMBL" id="KZ679261">
    <property type="protein sequence ID" value="PTB41833.1"/>
    <property type="molecule type" value="Genomic_DNA"/>
</dbReference>
<keyword evidence="2 5" id="KW-0812">Transmembrane</keyword>
<feature type="transmembrane region" description="Helical" evidence="5">
    <location>
        <begin position="485"/>
        <end position="511"/>
    </location>
</feature>
<comment type="subcellular location">
    <subcellularLocation>
        <location evidence="1">Membrane</location>
        <topology evidence="1">Multi-pass membrane protein</topology>
    </subcellularLocation>
</comment>
<protein>
    <recommendedName>
        <fullName evidence="6">Major facilitator superfamily (MFS) profile domain-containing protein</fullName>
    </recommendedName>
</protein>
<dbReference type="PANTHER" id="PTHR23501:SF78">
    <property type="entry name" value="MAJOR FACILITATOR SUPERFAMILY (MFS) PROFILE DOMAIN-CONTAINING PROTEIN-RELATED"/>
    <property type="match status" value="1"/>
</dbReference>
<evidence type="ECO:0000256" key="5">
    <source>
        <dbReference type="SAM" id="Phobius"/>
    </source>
</evidence>
<feature type="transmembrane region" description="Helical" evidence="5">
    <location>
        <begin position="87"/>
        <end position="107"/>
    </location>
</feature>
<dbReference type="PRINTS" id="PR01036">
    <property type="entry name" value="TCRTETB"/>
</dbReference>
<dbReference type="GO" id="GO:0005886">
    <property type="term" value="C:plasma membrane"/>
    <property type="evidence" value="ECO:0007669"/>
    <property type="project" value="TreeGrafter"/>
</dbReference>
<keyword evidence="4 5" id="KW-0472">Membrane</keyword>
<feature type="transmembrane region" description="Helical" evidence="5">
    <location>
        <begin position="47"/>
        <end position="67"/>
    </location>
</feature>
<dbReference type="PROSITE" id="PS50850">
    <property type="entry name" value="MFS"/>
    <property type="match status" value="1"/>
</dbReference>
<feature type="transmembrane region" description="Helical" evidence="5">
    <location>
        <begin position="247"/>
        <end position="267"/>
    </location>
</feature>
<gene>
    <name evidence="7" type="ORF">M441DRAFT_57930</name>
</gene>
<evidence type="ECO:0000256" key="4">
    <source>
        <dbReference type="ARBA" id="ARBA00023136"/>
    </source>
</evidence>
<dbReference type="Proteomes" id="UP000240493">
    <property type="component" value="Unassembled WGS sequence"/>
</dbReference>
<organism evidence="7 8">
    <name type="scientific">Trichoderma asperellum (strain ATCC 204424 / CBS 433.97 / NBRC 101777)</name>
    <dbReference type="NCBI Taxonomy" id="1042311"/>
    <lineage>
        <taxon>Eukaryota</taxon>
        <taxon>Fungi</taxon>
        <taxon>Dikarya</taxon>
        <taxon>Ascomycota</taxon>
        <taxon>Pezizomycotina</taxon>
        <taxon>Sordariomycetes</taxon>
        <taxon>Hypocreomycetidae</taxon>
        <taxon>Hypocreales</taxon>
        <taxon>Hypocreaceae</taxon>
        <taxon>Trichoderma</taxon>
    </lineage>
</organism>
<sequence>MDESTPLLQNQHQYLSQRRLLVVFPALALIHFISFLDQTAISTSLPAIAASLDIGASISWVGASFLVTSTSIQLINGRLSDIFGRKASLVAAISIMGVANLLCGLSTTPIELFAARALAGFGAGAINALVQIAIADITTLEQRGYYFGIMGVAVALGNGLGPVIGGLLTQAVGWRWAFWFICPLCVVAIGYLVSVWPVSHTSSAEYQIWDKLKLVDWAGALTSLFGIALLLIPISQGGSTQDWGSPATVAMFVAGGVLLGVFLAVEFQFAKLPLLPARLFRYGRSTNILIFVNIIIGWIFWGTMFVLPLYLQNVRSLSPAQAGALTLPMVITHGLTSGLTGILISAIGRYKPIIVTGAVCWVLGAIGKMDYHQTTPVWRIIVVGVFDGVGVGCSMQPVLVGLFAGSDAQDRAVMTGLRNFLRDFGGATGTTVSGAILSNLLLSQLKSVFSPALIAKLTSSAFALKDLDLSDEERNMISQAYTNGLHAIFTFFAVLSAVYVCACLCIHDYGLRRENGKRQQSGIVGPSTVESSENE</sequence>
<dbReference type="AlphaFoldDB" id="A0A2T3ZAJ9"/>
<name>A0A2T3ZAJ9_TRIA4</name>
<dbReference type="InterPro" id="IPR036259">
    <property type="entry name" value="MFS_trans_sf"/>
</dbReference>
<accession>A0A2T3ZAJ9</accession>
<keyword evidence="8" id="KW-1185">Reference proteome</keyword>
<evidence type="ECO:0000256" key="3">
    <source>
        <dbReference type="ARBA" id="ARBA00022989"/>
    </source>
</evidence>
<dbReference type="InterPro" id="IPR011701">
    <property type="entry name" value="MFS"/>
</dbReference>
<dbReference type="Gene3D" id="1.20.1720.10">
    <property type="entry name" value="Multidrug resistance protein D"/>
    <property type="match status" value="1"/>
</dbReference>
<dbReference type="PANTHER" id="PTHR23501">
    <property type="entry name" value="MAJOR FACILITATOR SUPERFAMILY"/>
    <property type="match status" value="1"/>
</dbReference>
<proteinExistence type="predicted"/>
<feature type="transmembrane region" description="Helical" evidence="5">
    <location>
        <begin position="174"/>
        <end position="193"/>
    </location>
</feature>
<evidence type="ECO:0000313" key="8">
    <source>
        <dbReference type="Proteomes" id="UP000240493"/>
    </source>
</evidence>
<dbReference type="InterPro" id="IPR020846">
    <property type="entry name" value="MFS_dom"/>
</dbReference>
<dbReference type="GO" id="GO:0022857">
    <property type="term" value="F:transmembrane transporter activity"/>
    <property type="evidence" value="ECO:0007669"/>
    <property type="project" value="InterPro"/>
</dbReference>
<evidence type="ECO:0000313" key="7">
    <source>
        <dbReference type="EMBL" id="PTB41833.1"/>
    </source>
</evidence>
<feature type="transmembrane region" description="Helical" evidence="5">
    <location>
        <begin position="323"/>
        <end position="346"/>
    </location>
</feature>
<dbReference type="Pfam" id="PF07690">
    <property type="entry name" value="MFS_1"/>
    <property type="match status" value="1"/>
</dbReference>
<evidence type="ECO:0000256" key="2">
    <source>
        <dbReference type="ARBA" id="ARBA00022692"/>
    </source>
</evidence>
<keyword evidence="3 5" id="KW-1133">Transmembrane helix</keyword>
<feature type="transmembrane region" description="Helical" evidence="5">
    <location>
        <begin position="20"/>
        <end position="41"/>
    </location>
</feature>
<feature type="transmembrane region" description="Helical" evidence="5">
    <location>
        <begin position="113"/>
        <end position="134"/>
    </location>
</feature>
<dbReference type="OrthoDB" id="10021397at2759"/>
<evidence type="ECO:0000256" key="1">
    <source>
        <dbReference type="ARBA" id="ARBA00004141"/>
    </source>
</evidence>
<feature type="transmembrane region" description="Helical" evidence="5">
    <location>
        <begin position="146"/>
        <end position="168"/>
    </location>
</feature>